<feature type="transmembrane region" description="Helical" evidence="1">
    <location>
        <begin position="58"/>
        <end position="78"/>
    </location>
</feature>
<dbReference type="EMBL" id="DMUP01000045">
    <property type="protein sequence ID" value="HAR55581.1"/>
    <property type="molecule type" value="Genomic_DNA"/>
</dbReference>
<dbReference type="Pfam" id="PF11086">
    <property type="entry name" value="DUF2878"/>
    <property type="match status" value="1"/>
</dbReference>
<dbReference type="AlphaFoldDB" id="A0A348WM19"/>
<protein>
    <submittedName>
        <fullName evidence="2">DUF2878 domain-containing protein</fullName>
    </submittedName>
</protein>
<comment type="caution">
    <text evidence="2">The sequence shown here is derived from an EMBL/GenBank/DDBJ whole genome shotgun (WGS) entry which is preliminary data.</text>
</comment>
<accession>A0A348WM19</accession>
<sequence>MSTSLQHKIVSFVLFNLLWLSAVAGRGDYLWLTIVLAIAQFAYSYWIAEIPVKKMAQLLAVGLLLEAIAISLGAIDFVGSVFPLWLALLWVGFAAMAPVALDWLVKMPFVAALLGAVSGPFTYYVGLGFGAGTAESLFFTLLVYAVVWGLFMLFFCRAMRASPNERLVL</sequence>
<evidence type="ECO:0000256" key="1">
    <source>
        <dbReference type="SAM" id="Phobius"/>
    </source>
</evidence>
<feature type="transmembrane region" description="Helical" evidence="1">
    <location>
        <begin position="29"/>
        <end position="46"/>
    </location>
</feature>
<dbReference type="STRING" id="314276.OS145_00420"/>
<keyword evidence="1" id="KW-1133">Transmembrane helix</keyword>
<keyword evidence="1" id="KW-0472">Membrane</keyword>
<gene>
    <name evidence="2" type="ORF">DCR58_02210</name>
</gene>
<name>A0A348WM19_9GAMM</name>
<evidence type="ECO:0000313" key="3">
    <source>
        <dbReference type="Proteomes" id="UP000262878"/>
    </source>
</evidence>
<organism evidence="2 3">
    <name type="scientific">Idiomarina baltica</name>
    <dbReference type="NCBI Taxonomy" id="190892"/>
    <lineage>
        <taxon>Bacteria</taxon>
        <taxon>Pseudomonadati</taxon>
        <taxon>Pseudomonadota</taxon>
        <taxon>Gammaproteobacteria</taxon>
        <taxon>Alteromonadales</taxon>
        <taxon>Idiomarinaceae</taxon>
        <taxon>Idiomarina</taxon>
    </lineage>
</organism>
<feature type="transmembrane region" description="Helical" evidence="1">
    <location>
        <begin position="7"/>
        <end position="23"/>
    </location>
</feature>
<dbReference type="Proteomes" id="UP000262878">
    <property type="component" value="Unassembled WGS sequence"/>
</dbReference>
<feature type="transmembrane region" description="Helical" evidence="1">
    <location>
        <begin position="112"/>
        <end position="131"/>
    </location>
</feature>
<keyword evidence="1" id="KW-0812">Transmembrane</keyword>
<reference evidence="2 3" key="1">
    <citation type="journal article" date="2018" name="Nat. Biotechnol.">
        <title>A standardized bacterial taxonomy based on genome phylogeny substantially revises the tree of life.</title>
        <authorList>
            <person name="Parks D.H."/>
            <person name="Chuvochina M."/>
            <person name="Waite D.W."/>
            <person name="Rinke C."/>
            <person name="Skarshewski A."/>
            <person name="Chaumeil P.A."/>
            <person name="Hugenholtz P."/>
        </authorList>
    </citation>
    <scope>NUCLEOTIDE SEQUENCE [LARGE SCALE GENOMIC DNA]</scope>
    <source>
        <strain evidence="2">UBA9360</strain>
    </source>
</reference>
<evidence type="ECO:0000313" key="2">
    <source>
        <dbReference type="EMBL" id="HAR55581.1"/>
    </source>
</evidence>
<dbReference type="InterPro" id="IPR021306">
    <property type="entry name" value="DUF2878"/>
</dbReference>
<feature type="transmembrane region" description="Helical" evidence="1">
    <location>
        <begin position="84"/>
        <end position="105"/>
    </location>
</feature>
<proteinExistence type="predicted"/>
<feature type="transmembrane region" description="Helical" evidence="1">
    <location>
        <begin position="137"/>
        <end position="156"/>
    </location>
</feature>